<dbReference type="Proteomes" id="UP000252519">
    <property type="component" value="Unassembled WGS sequence"/>
</dbReference>
<evidence type="ECO:0000313" key="2">
    <source>
        <dbReference type="EMBL" id="RCN35685.1"/>
    </source>
</evidence>
<gene>
    <name evidence="2" type="ORF">ANCCAN_18445</name>
</gene>
<evidence type="ECO:0000256" key="1">
    <source>
        <dbReference type="SAM" id="MobiDB-lite"/>
    </source>
</evidence>
<feature type="compositionally biased region" description="Basic residues" evidence="1">
    <location>
        <begin position="1"/>
        <end position="17"/>
    </location>
</feature>
<reference evidence="2 3" key="1">
    <citation type="submission" date="2014-10" db="EMBL/GenBank/DDBJ databases">
        <title>Draft genome of the hookworm Ancylostoma caninum.</title>
        <authorList>
            <person name="Mitreva M."/>
        </authorList>
    </citation>
    <scope>NUCLEOTIDE SEQUENCE [LARGE SCALE GENOMIC DNA]</scope>
    <source>
        <strain evidence="2 3">Baltimore</strain>
    </source>
</reference>
<proteinExistence type="predicted"/>
<organism evidence="2 3">
    <name type="scientific">Ancylostoma caninum</name>
    <name type="common">Dog hookworm</name>
    <dbReference type="NCBI Taxonomy" id="29170"/>
    <lineage>
        <taxon>Eukaryota</taxon>
        <taxon>Metazoa</taxon>
        <taxon>Ecdysozoa</taxon>
        <taxon>Nematoda</taxon>
        <taxon>Chromadorea</taxon>
        <taxon>Rhabditida</taxon>
        <taxon>Rhabditina</taxon>
        <taxon>Rhabditomorpha</taxon>
        <taxon>Strongyloidea</taxon>
        <taxon>Ancylostomatidae</taxon>
        <taxon>Ancylostomatinae</taxon>
        <taxon>Ancylostoma</taxon>
    </lineage>
</organism>
<feature type="region of interest" description="Disordered" evidence="1">
    <location>
        <begin position="1"/>
        <end position="34"/>
    </location>
</feature>
<comment type="caution">
    <text evidence="2">The sequence shown here is derived from an EMBL/GenBank/DDBJ whole genome shotgun (WGS) entry which is preliminary data.</text>
</comment>
<name>A0A368FY47_ANCCA</name>
<protein>
    <submittedName>
        <fullName evidence="2">Uncharacterized protein</fullName>
    </submittedName>
</protein>
<evidence type="ECO:0000313" key="3">
    <source>
        <dbReference type="Proteomes" id="UP000252519"/>
    </source>
</evidence>
<keyword evidence="3" id="KW-1185">Reference proteome</keyword>
<dbReference type="AlphaFoldDB" id="A0A368FY47"/>
<sequence>MKRRSRRRRKSRPSRRRLLFEPSSGGWTSQNEHKSTSRLFANDLGSILRVVERKTEDNWKWRDDHGQLLDEKSQKTWKSSIFHGELDTVLRDGPGEARHWSRTVELLPTGVTRFQDISRQYNNNYVLESIVRNY</sequence>
<accession>A0A368FY47</accession>
<dbReference type="EMBL" id="JOJR01000634">
    <property type="protein sequence ID" value="RCN35685.1"/>
    <property type="molecule type" value="Genomic_DNA"/>
</dbReference>
<dbReference type="OrthoDB" id="5863642at2759"/>